<comment type="similarity">
    <text evidence="7">Belongs to the CobU/CobP family.</text>
</comment>
<evidence type="ECO:0000256" key="5">
    <source>
        <dbReference type="ARBA" id="ARBA00004692"/>
    </source>
</evidence>
<reference evidence="20" key="1">
    <citation type="submission" date="2013-05" db="EMBL/GenBank/DDBJ databases">
        <authorList>
            <person name="Harkins D.M."/>
            <person name="Durkin A.S."/>
            <person name="Brinkac L.M."/>
            <person name="Haft D.H."/>
            <person name="Selengut J.D."/>
            <person name="Sanka R."/>
            <person name="DePew J."/>
            <person name="Purushe J."/>
            <person name="Hartskeerl R.A."/>
            <person name="Ahmed A."/>
            <person name="van der Linden H."/>
            <person name="Goris M.G.A."/>
            <person name="Vinetz J.M."/>
            <person name="Sutton G.G."/>
            <person name="Nierman W.C."/>
            <person name="Fouts D.E."/>
        </authorList>
    </citation>
    <scope>NUCLEOTIDE SEQUENCE [LARGE SCALE GENOMIC DNA]</scope>
    <source>
        <strain evidence="20">5399</strain>
    </source>
</reference>
<evidence type="ECO:0000256" key="13">
    <source>
        <dbReference type="ARBA" id="ARBA00022777"/>
    </source>
</evidence>
<accession>T0GC75</accession>
<proteinExistence type="inferred from homology"/>
<dbReference type="AlphaFoldDB" id="T0GC75"/>
<dbReference type="UniPathway" id="UPA00148">
    <property type="reaction ID" value="UER00236"/>
</dbReference>
<keyword evidence="13" id="KW-0418">Kinase</keyword>
<evidence type="ECO:0000256" key="3">
    <source>
        <dbReference type="ARBA" id="ARBA00001522"/>
    </source>
</evidence>
<dbReference type="EMBL" id="AHMO02000008">
    <property type="protein sequence ID" value="EQA44434.1"/>
    <property type="molecule type" value="Genomic_DNA"/>
</dbReference>
<dbReference type="Proteomes" id="UP000015454">
    <property type="component" value="Unassembled WGS sequence"/>
</dbReference>
<dbReference type="InterPro" id="IPR003203">
    <property type="entry name" value="CobU/CobP"/>
</dbReference>
<dbReference type="EC" id="2.7.1.156" evidence="8"/>
<keyword evidence="11" id="KW-0808">Transferase</keyword>
<evidence type="ECO:0000256" key="19">
    <source>
        <dbReference type="PIRSR" id="PIRSR006135-2"/>
    </source>
</evidence>
<evidence type="ECO:0000256" key="18">
    <source>
        <dbReference type="PIRSR" id="PIRSR006135-1"/>
    </source>
</evidence>
<dbReference type="EC" id="2.7.7.62" evidence="9"/>
<dbReference type="GO" id="GO:0043752">
    <property type="term" value="F:adenosylcobinamide kinase activity"/>
    <property type="evidence" value="ECO:0007669"/>
    <property type="project" value="UniProtKB-EC"/>
</dbReference>
<evidence type="ECO:0000256" key="17">
    <source>
        <dbReference type="ARBA" id="ARBA00030571"/>
    </source>
</evidence>
<evidence type="ECO:0000256" key="6">
    <source>
        <dbReference type="ARBA" id="ARBA00005159"/>
    </source>
</evidence>
<evidence type="ECO:0000256" key="15">
    <source>
        <dbReference type="ARBA" id="ARBA00023134"/>
    </source>
</evidence>
<organism evidence="20 21">
    <name type="scientific">Leptospira broomii serovar Hurstbridge str. 5399</name>
    <dbReference type="NCBI Taxonomy" id="1049789"/>
    <lineage>
        <taxon>Bacteria</taxon>
        <taxon>Pseudomonadati</taxon>
        <taxon>Spirochaetota</taxon>
        <taxon>Spirochaetia</taxon>
        <taxon>Leptospirales</taxon>
        <taxon>Leptospiraceae</taxon>
        <taxon>Leptospira</taxon>
    </lineage>
</organism>
<dbReference type="GO" id="GO:0005524">
    <property type="term" value="F:ATP binding"/>
    <property type="evidence" value="ECO:0007669"/>
    <property type="project" value="UniProtKB-KW"/>
</dbReference>
<dbReference type="PANTHER" id="PTHR34848">
    <property type="match status" value="1"/>
</dbReference>
<dbReference type="SUPFAM" id="SSF52540">
    <property type="entry name" value="P-loop containing nucleoside triphosphate hydrolases"/>
    <property type="match status" value="1"/>
</dbReference>
<evidence type="ECO:0000256" key="4">
    <source>
        <dbReference type="ARBA" id="ARBA00003889"/>
    </source>
</evidence>
<evidence type="ECO:0000256" key="11">
    <source>
        <dbReference type="ARBA" id="ARBA00022679"/>
    </source>
</evidence>
<sequence length="191" mass="21433">MADISLVTGGCRSGKSRFALEKGNAFVGRKIFIATCPKIDDEMDDRIRKHQEERKDHNWETIEEPLDLHNVFSNLSSKEEKIVVVDCLSLWINNQLFKSQNEGKILSEPSVRGSVVKFLEEARSCFPGKVIFVTNEIGLGVVPESSLVRIYRDLLGTCNQVVAKEADEVFLLISGIPIRLKTGEGVKNERI</sequence>
<keyword evidence="12 19" id="KW-0547">Nucleotide-binding</keyword>
<feature type="active site" description="GMP-histidine intermediate" evidence="18">
    <location>
        <position position="50"/>
    </location>
</feature>
<evidence type="ECO:0000256" key="9">
    <source>
        <dbReference type="ARBA" id="ARBA00012523"/>
    </source>
</evidence>
<keyword evidence="21" id="KW-1185">Reference proteome</keyword>
<dbReference type="GO" id="GO:0009236">
    <property type="term" value="P:cobalamin biosynthetic process"/>
    <property type="evidence" value="ECO:0007669"/>
    <property type="project" value="UniProtKB-UniPathway"/>
</dbReference>
<comment type="catalytic activity">
    <reaction evidence="1">
        <text>adenosylcob(III)inamide + ATP = adenosylcob(III)inamide phosphate + ADP + H(+)</text>
        <dbReference type="Rhea" id="RHEA:15769"/>
        <dbReference type="ChEBI" id="CHEBI:2480"/>
        <dbReference type="ChEBI" id="CHEBI:15378"/>
        <dbReference type="ChEBI" id="CHEBI:30616"/>
        <dbReference type="ChEBI" id="CHEBI:58502"/>
        <dbReference type="ChEBI" id="CHEBI:456216"/>
        <dbReference type="EC" id="2.7.1.156"/>
    </reaction>
</comment>
<dbReference type="GO" id="GO:0005525">
    <property type="term" value="F:GTP binding"/>
    <property type="evidence" value="ECO:0007669"/>
    <property type="project" value="UniProtKB-KW"/>
</dbReference>
<name>T0GC75_9LEPT</name>
<evidence type="ECO:0000256" key="2">
    <source>
        <dbReference type="ARBA" id="ARBA00000711"/>
    </source>
</evidence>
<dbReference type="Pfam" id="PF02283">
    <property type="entry name" value="CobU"/>
    <property type="match status" value="1"/>
</dbReference>
<dbReference type="PANTHER" id="PTHR34848:SF1">
    <property type="entry name" value="BIFUNCTIONAL ADENOSYLCOBALAMIN BIOSYNTHESIS PROTEIN COBU"/>
    <property type="match status" value="1"/>
</dbReference>
<evidence type="ECO:0000313" key="21">
    <source>
        <dbReference type="Proteomes" id="UP000015454"/>
    </source>
</evidence>
<dbReference type="PIRSF" id="PIRSF006135">
    <property type="entry name" value="CobU"/>
    <property type="match status" value="1"/>
</dbReference>
<keyword evidence="10" id="KW-0169">Cobalamin biosynthesis</keyword>
<evidence type="ECO:0000256" key="7">
    <source>
        <dbReference type="ARBA" id="ARBA00007490"/>
    </source>
</evidence>
<dbReference type="InterPro" id="IPR027417">
    <property type="entry name" value="P-loop_NTPase"/>
</dbReference>
<evidence type="ECO:0000256" key="12">
    <source>
        <dbReference type="ARBA" id="ARBA00022741"/>
    </source>
</evidence>
<feature type="binding site" evidence="19">
    <location>
        <position position="63"/>
    </location>
    <ligand>
        <name>GTP</name>
        <dbReference type="ChEBI" id="CHEBI:37565"/>
    </ligand>
</feature>
<keyword evidence="15 19" id="KW-0342">GTP-binding</keyword>
<gene>
    <name evidence="20" type="ORF">LEP1GSC050_3723</name>
</gene>
<evidence type="ECO:0000256" key="14">
    <source>
        <dbReference type="ARBA" id="ARBA00022840"/>
    </source>
</evidence>
<comment type="pathway">
    <text evidence="5">Cofactor biosynthesis; adenosylcobalamin biosynthesis; adenosylcobalamin from cob(II)yrinate a,c-diamide: step 6/7.</text>
</comment>
<dbReference type="OrthoDB" id="9799422at2"/>
<dbReference type="CDD" id="cd00544">
    <property type="entry name" value="CobU"/>
    <property type="match status" value="1"/>
</dbReference>
<dbReference type="Gene3D" id="3.40.50.300">
    <property type="entry name" value="P-loop containing nucleotide triphosphate hydrolases"/>
    <property type="match status" value="1"/>
</dbReference>
<keyword evidence="14" id="KW-0067">ATP-binding</keyword>
<feature type="binding site" evidence="19">
    <location>
        <position position="86"/>
    </location>
    <ligand>
        <name>GTP</name>
        <dbReference type="ChEBI" id="CHEBI:37565"/>
    </ligand>
</feature>
<comment type="pathway">
    <text evidence="6">Cofactor biosynthesis; adenosylcobalamin biosynthesis; adenosylcobalamin from cob(II)yrinate a,c-diamide: step 5/7.</text>
</comment>
<dbReference type="STRING" id="1049789.LEP1GSC050_3723"/>
<protein>
    <recommendedName>
        <fullName evidence="16">Adenosylcobinamide kinase</fullName>
        <ecNumber evidence="8">2.7.1.156</ecNumber>
        <ecNumber evidence="9">2.7.7.62</ecNumber>
    </recommendedName>
    <alternativeName>
        <fullName evidence="17">Adenosylcobinamide-phosphate guanylyltransferase</fullName>
    </alternativeName>
</protein>
<dbReference type="RefSeq" id="WP_010571819.1">
    <property type="nucleotide sequence ID" value="NZ_AHMO02000008.1"/>
</dbReference>
<comment type="catalytic activity">
    <reaction evidence="2">
        <text>adenosylcob(III)inamide phosphate + GTP + H(+) = adenosylcob(III)inamide-GDP + diphosphate</text>
        <dbReference type="Rhea" id="RHEA:22712"/>
        <dbReference type="ChEBI" id="CHEBI:15378"/>
        <dbReference type="ChEBI" id="CHEBI:33019"/>
        <dbReference type="ChEBI" id="CHEBI:37565"/>
        <dbReference type="ChEBI" id="CHEBI:58502"/>
        <dbReference type="ChEBI" id="CHEBI:60487"/>
        <dbReference type="EC" id="2.7.7.62"/>
    </reaction>
</comment>
<evidence type="ECO:0000256" key="16">
    <source>
        <dbReference type="ARBA" id="ARBA00029570"/>
    </source>
</evidence>
<comment type="caution">
    <text evidence="20">The sequence shown here is derived from an EMBL/GenBank/DDBJ whole genome shotgun (WGS) entry which is preliminary data.</text>
</comment>
<evidence type="ECO:0000256" key="8">
    <source>
        <dbReference type="ARBA" id="ARBA00012016"/>
    </source>
</evidence>
<feature type="binding site" evidence="19">
    <location>
        <begin position="9"/>
        <end position="16"/>
    </location>
    <ligand>
        <name>GTP</name>
        <dbReference type="ChEBI" id="CHEBI:37565"/>
    </ligand>
</feature>
<evidence type="ECO:0000256" key="1">
    <source>
        <dbReference type="ARBA" id="ARBA00000312"/>
    </source>
</evidence>
<dbReference type="NCBIfam" id="NF004469">
    <property type="entry name" value="PRK05800.1"/>
    <property type="match status" value="1"/>
</dbReference>
<comment type="function">
    <text evidence="4">Catalyzes ATP-dependent phosphorylation of adenosylcobinamide and addition of GMP to adenosylcobinamide phosphate.</text>
</comment>
<dbReference type="GO" id="GO:0008820">
    <property type="term" value="F:cobinamide phosphate guanylyltransferase activity"/>
    <property type="evidence" value="ECO:0007669"/>
    <property type="project" value="UniProtKB-EC"/>
</dbReference>
<evidence type="ECO:0000313" key="20">
    <source>
        <dbReference type="EMBL" id="EQA44434.1"/>
    </source>
</evidence>
<evidence type="ECO:0000256" key="10">
    <source>
        <dbReference type="ARBA" id="ARBA00022573"/>
    </source>
</evidence>
<comment type="catalytic activity">
    <reaction evidence="3">
        <text>adenosylcob(III)inamide + GTP = adenosylcob(III)inamide phosphate + GDP + H(+)</text>
        <dbReference type="Rhea" id="RHEA:15765"/>
        <dbReference type="ChEBI" id="CHEBI:2480"/>
        <dbReference type="ChEBI" id="CHEBI:15378"/>
        <dbReference type="ChEBI" id="CHEBI:37565"/>
        <dbReference type="ChEBI" id="CHEBI:58189"/>
        <dbReference type="ChEBI" id="CHEBI:58502"/>
        <dbReference type="EC" id="2.7.1.156"/>
    </reaction>
</comment>